<evidence type="ECO:0000313" key="1">
    <source>
        <dbReference type="EMBL" id="KAK1901773.1"/>
    </source>
</evidence>
<proteinExistence type="predicted"/>
<sequence length="72" mass="7836">MVLLAHELGLGYAALKKISKVLGIPALHLKTYQRHDSGRNRERPGVTSQDKGAELFSFLTSSALIKALAIFS</sequence>
<reference evidence="1" key="1">
    <citation type="submission" date="2023-04" db="EMBL/GenBank/DDBJ databases">
        <title>Chromosome-level genome of Chaenocephalus aceratus.</title>
        <authorList>
            <person name="Park H."/>
        </authorList>
    </citation>
    <scope>NUCLEOTIDE SEQUENCE</scope>
    <source>
        <strain evidence="1">DE</strain>
        <tissue evidence="1">Muscle</tissue>
    </source>
</reference>
<name>A0AAD9FD47_DISEL</name>
<evidence type="ECO:0000313" key="2">
    <source>
        <dbReference type="Proteomes" id="UP001228049"/>
    </source>
</evidence>
<dbReference type="Proteomes" id="UP001228049">
    <property type="component" value="Unassembled WGS sequence"/>
</dbReference>
<gene>
    <name evidence="1" type="ORF">KUDE01_004738</name>
</gene>
<accession>A0AAD9FD47</accession>
<dbReference type="AlphaFoldDB" id="A0AAD9FD47"/>
<organism evidence="1 2">
    <name type="scientific">Dissostichus eleginoides</name>
    <name type="common">Patagonian toothfish</name>
    <name type="synonym">Dissostichus amissus</name>
    <dbReference type="NCBI Taxonomy" id="100907"/>
    <lineage>
        <taxon>Eukaryota</taxon>
        <taxon>Metazoa</taxon>
        <taxon>Chordata</taxon>
        <taxon>Craniata</taxon>
        <taxon>Vertebrata</taxon>
        <taxon>Euteleostomi</taxon>
        <taxon>Actinopterygii</taxon>
        <taxon>Neopterygii</taxon>
        <taxon>Teleostei</taxon>
        <taxon>Neoteleostei</taxon>
        <taxon>Acanthomorphata</taxon>
        <taxon>Eupercaria</taxon>
        <taxon>Perciformes</taxon>
        <taxon>Notothenioidei</taxon>
        <taxon>Nototheniidae</taxon>
        <taxon>Dissostichus</taxon>
    </lineage>
</organism>
<dbReference type="EMBL" id="JASDAP010000006">
    <property type="protein sequence ID" value="KAK1901773.1"/>
    <property type="molecule type" value="Genomic_DNA"/>
</dbReference>
<protein>
    <submittedName>
        <fullName evidence="1">Acid alpha-amylase</fullName>
    </submittedName>
</protein>
<comment type="caution">
    <text evidence="1">The sequence shown here is derived from an EMBL/GenBank/DDBJ whole genome shotgun (WGS) entry which is preliminary data.</text>
</comment>
<keyword evidence="2" id="KW-1185">Reference proteome</keyword>